<feature type="domain" description="Flagellin C-terminal" evidence="6">
    <location>
        <begin position="187"/>
        <end position="272"/>
    </location>
</feature>
<dbReference type="Pfam" id="PF00669">
    <property type="entry name" value="Flagellin_N"/>
    <property type="match status" value="1"/>
</dbReference>
<sequence length="273" mass="28700">MILNTNIASLNTQRNLFNTNNAMQKSLEKLSSGYRINRAADDAAGLAISETMKAQINGLNQAKRNAQDGISLIQTAEGALNETHSILQRLNELANQAANGTYDSTTDLANIQKEVDSLLTEITHIATSTKFNGKSLISSTGGTITLQIGATSASADQMAITLTSADVGALSVSSLSLSTQASALSAIDKISDGIKSVSTQRAVLGAYQNRLEHTINNLGTTSENLSAANSRIRDVDMAAEMSEFTKSQVLNQAGVAMLAQANQAPQSILKLLG</sequence>
<name>F0SZE3_SYNGF</name>
<evidence type="ECO:0000313" key="8">
    <source>
        <dbReference type="Proteomes" id="UP000007488"/>
    </source>
</evidence>
<keyword evidence="7" id="KW-0969">Cilium</keyword>
<dbReference type="InterPro" id="IPR001029">
    <property type="entry name" value="Flagellin_N"/>
</dbReference>
<reference evidence="8" key="2">
    <citation type="submission" date="2011-02" db="EMBL/GenBank/DDBJ databases">
        <title>The complete genome of Syntrophobotulus glycolicus DSM 8271.</title>
        <authorList>
            <person name="Lucas S."/>
            <person name="Copeland A."/>
            <person name="Lapidus A."/>
            <person name="Bruce D."/>
            <person name="Goodwin L."/>
            <person name="Pitluck S."/>
            <person name="Kyrpides N."/>
            <person name="Mavromatis K."/>
            <person name="Pagani I."/>
            <person name="Ivanova N."/>
            <person name="Mikhailova N."/>
            <person name="Chertkov O."/>
            <person name="Held B."/>
            <person name="Detter J.C."/>
            <person name="Tapia R."/>
            <person name="Han C."/>
            <person name="Land M."/>
            <person name="Hauser L."/>
            <person name="Markowitz V."/>
            <person name="Cheng J.-F."/>
            <person name="Hugenholtz P."/>
            <person name="Woyke T."/>
            <person name="Wu D."/>
            <person name="Spring S."/>
            <person name="Schroeder M."/>
            <person name="Brambilla E."/>
            <person name="Klenk H.-P."/>
            <person name="Eisen J.A."/>
        </authorList>
    </citation>
    <scope>NUCLEOTIDE SEQUENCE [LARGE SCALE GENOMIC DNA]</scope>
    <source>
        <strain evidence="8">DSM 8271 / FlGlyR</strain>
    </source>
</reference>
<dbReference type="PRINTS" id="PR00207">
    <property type="entry name" value="FLAGELLIN"/>
</dbReference>
<dbReference type="KEGG" id="sgy:Sgly_0585"/>
<evidence type="ECO:0000259" key="6">
    <source>
        <dbReference type="Pfam" id="PF00700"/>
    </source>
</evidence>
<accession>F0SZE3</accession>
<organism evidence="7 8">
    <name type="scientific">Syntrophobotulus glycolicus (strain DSM 8271 / FlGlyR)</name>
    <dbReference type="NCBI Taxonomy" id="645991"/>
    <lineage>
        <taxon>Bacteria</taxon>
        <taxon>Bacillati</taxon>
        <taxon>Bacillota</taxon>
        <taxon>Clostridia</taxon>
        <taxon>Eubacteriales</taxon>
        <taxon>Desulfitobacteriaceae</taxon>
        <taxon>Syntrophobotulus</taxon>
    </lineage>
</organism>
<comment type="subcellular location">
    <subcellularLocation>
        <location evidence="4">Secreted</location>
    </subcellularLocation>
    <subcellularLocation>
        <location evidence="4">Bacterial flagellum</location>
    </subcellularLocation>
</comment>
<dbReference type="STRING" id="645991.Sgly_0585"/>
<keyword evidence="7" id="KW-0966">Cell projection</keyword>
<reference evidence="7 8" key="1">
    <citation type="journal article" date="2011" name="Stand. Genomic Sci.">
        <title>Complete genome sequence of Syntrophobotulus glycolicus type strain (FlGlyR).</title>
        <authorList>
            <person name="Han C."/>
            <person name="Mwirichia R."/>
            <person name="Chertkov O."/>
            <person name="Held B."/>
            <person name="Lapidus A."/>
            <person name="Nolan M."/>
            <person name="Lucas S."/>
            <person name="Hammon N."/>
            <person name="Deshpande S."/>
            <person name="Cheng J.F."/>
            <person name="Tapia R."/>
            <person name="Goodwin L."/>
            <person name="Pitluck S."/>
            <person name="Huntemann M."/>
            <person name="Liolios K."/>
            <person name="Ivanova N."/>
            <person name="Pagani I."/>
            <person name="Mavromatis K."/>
            <person name="Ovchinikova G."/>
            <person name="Pati A."/>
            <person name="Chen A."/>
            <person name="Palaniappan K."/>
            <person name="Land M."/>
            <person name="Hauser L."/>
            <person name="Brambilla E.M."/>
            <person name="Rohde M."/>
            <person name="Spring S."/>
            <person name="Sikorski J."/>
            <person name="Goker M."/>
            <person name="Woyke T."/>
            <person name="Bristow J."/>
            <person name="Eisen J.A."/>
            <person name="Markowitz V."/>
            <person name="Hugenholtz P."/>
            <person name="Kyrpides N.C."/>
            <person name="Klenk H.P."/>
            <person name="Detter J.C."/>
        </authorList>
    </citation>
    <scope>NUCLEOTIDE SEQUENCE [LARGE SCALE GENOMIC DNA]</scope>
    <source>
        <strain evidence="8">DSM 8271 / FlGlyR</strain>
    </source>
</reference>
<dbReference type="GO" id="GO:0009288">
    <property type="term" value="C:bacterial-type flagellum"/>
    <property type="evidence" value="ECO:0007669"/>
    <property type="project" value="UniProtKB-SubCell"/>
</dbReference>
<dbReference type="HOGENOM" id="CLU_011142_2_0_9"/>
<protein>
    <recommendedName>
        <fullName evidence="2 4">Flagellin</fullName>
    </recommendedName>
</protein>
<evidence type="ECO:0000259" key="5">
    <source>
        <dbReference type="Pfam" id="PF00669"/>
    </source>
</evidence>
<evidence type="ECO:0000256" key="1">
    <source>
        <dbReference type="ARBA" id="ARBA00005709"/>
    </source>
</evidence>
<dbReference type="PANTHER" id="PTHR42792">
    <property type="entry name" value="FLAGELLIN"/>
    <property type="match status" value="1"/>
</dbReference>
<dbReference type="InterPro" id="IPR046358">
    <property type="entry name" value="Flagellin_C"/>
</dbReference>
<proteinExistence type="inferred from homology"/>
<dbReference type="GO" id="GO:0005198">
    <property type="term" value="F:structural molecule activity"/>
    <property type="evidence" value="ECO:0007669"/>
    <property type="project" value="UniProtKB-UniRule"/>
</dbReference>
<gene>
    <name evidence="7" type="ordered locus">Sgly_0585</name>
</gene>
<dbReference type="PANTHER" id="PTHR42792:SF2">
    <property type="entry name" value="FLAGELLIN"/>
    <property type="match status" value="1"/>
</dbReference>
<dbReference type="SUPFAM" id="SSF64518">
    <property type="entry name" value="Phase 1 flagellin"/>
    <property type="match status" value="1"/>
</dbReference>
<dbReference type="Gene3D" id="6.10.10.10">
    <property type="entry name" value="Flagellar export chaperone, C-terminal domain"/>
    <property type="match status" value="1"/>
</dbReference>
<evidence type="ECO:0000256" key="4">
    <source>
        <dbReference type="RuleBase" id="RU362073"/>
    </source>
</evidence>
<dbReference type="Pfam" id="PF00700">
    <property type="entry name" value="Flagellin_C"/>
    <property type="match status" value="1"/>
</dbReference>
<evidence type="ECO:0000256" key="3">
    <source>
        <dbReference type="ARBA" id="ARBA00023143"/>
    </source>
</evidence>
<feature type="domain" description="Flagellin N-terminal" evidence="5">
    <location>
        <begin position="4"/>
        <end position="139"/>
    </location>
</feature>
<dbReference type="InterPro" id="IPR042187">
    <property type="entry name" value="Flagellin_C_sub2"/>
</dbReference>
<keyword evidence="4" id="KW-0964">Secreted</keyword>
<keyword evidence="8" id="KW-1185">Reference proteome</keyword>
<evidence type="ECO:0000313" key="7">
    <source>
        <dbReference type="EMBL" id="ADY54948.1"/>
    </source>
</evidence>
<dbReference type="Gene3D" id="1.20.1330.10">
    <property type="entry name" value="f41 fragment of flagellin, N-terminal domain"/>
    <property type="match status" value="1"/>
</dbReference>
<dbReference type="Proteomes" id="UP000007488">
    <property type="component" value="Chromosome"/>
</dbReference>
<keyword evidence="3 4" id="KW-0975">Bacterial flagellum</keyword>
<keyword evidence="7" id="KW-0282">Flagellum</keyword>
<dbReference type="eggNOG" id="COG1344">
    <property type="taxonomic scope" value="Bacteria"/>
</dbReference>
<dbReference type="EMBL" id="CP002547">
    <property type="protein sequence ID" value="ADY54948.1"/>
    <property type="molecule type" value="Genomic_DNA"/>
</dbReference>
<dbReference type="RefSeq" id="WP_013623819.1">
    <property type="nucleotide sequence ID" value="NC_015172.1"/>
</dbReference>
<comment type="similarity">
    <text evidence="1 4">Belongs to the bacterial flagellin family.</text>
</comment>
<evidence type="ECO:0000256" key="2">
    <source>
        <dbReference type="ARBA" id="ARBA00020110"/>
    </source>
</evidence>
<dbReference type="AlphaFoldDB" id="F0SZE3"/>
<dbReference type="InterPro" id="IPR001492">
    <property type="entry name" value="Flagellin"/>
</dbReference>
<dbReference type="GO" id="GO:0005576">
    <property type="term" value="C:extracellular region"/>
    <property type="evidence" value="ECO:0007669"/>
    <property type="project" value="UniProtKB-SubCell"/>
</dbReference>
<comment type="function">
    <text evidence="4">Flagellin is the subunit protein which polymerizes to form the filaments of bacterial flagella.</text>
</comment>